<dbReference type="PANTHER" id="PTHR30213">
    <property type="entry name" value="INNER MEMBRANE PROTEIN YHJD"/>
    <property type="match status" value="1"/>
</dbReference>
<dbReference type="Proteomes" id="UP000076128">
    <property type="component" value="Chromosome"/>
</dbReference>
<dbReference type="EMBL" id="CP012661">
    <property type="protein sequence ID" value="AMY71741.1"/>
    <property type="molecule type" value="Genomic_DNA"/>
</dbReference>
<keyword evidence="3 6" id="KW-0812">Transmembrane</keyword>
<dbReference type="PIRSF" id="PIRSF035875">
    <property type="entry name" value="RNase_BN"/>
    <property type="match status" value="1"/>
</dbReference>
<dbReference type="PANTHER" id="PTHR30213:SF0">
    <property type="entry name" value="UPF0761 MEMBRANE PROTEIN YIHY"/>
    <property type="match status" value="1"/>
</dbReference>
<proteinExistence type="predicted"/>
<dbReference type="Pfam" id="PF03631">
    <property type="entry name" value="Virul_fac_BrkB"/>
    <property type="match status" value="1"/>
</dbReference>
<dbReference type="GO" id="GO:0005886">
    <property type="term" value="C:plasma membrane"/>
    <property type="evidence" value="ECO:0007669"/>
    <property type="project" value="UniProtKB-SubCell"/>
</dbReference>
<reference evidence="7 8" key="1">
    <citation type="submission" date="2015-09" db="EMBL/GenBank/DDBJ databases">
        <title>Complete genome sequence of Defluviimonas alba cai42t isolated from an oilfield in Xinjiang.</title>
        <authorList>
            <person name="Geng S."/>
            <person name="Pan X."/>
            <person name="Wu X."/>
        </authorList>
    </citation>
    <scope>NUCLEOTIDE SEQUENCE [LARGE SCALE GENOMIC DNA]</scope>
    <source>
        <strain evidence="8">cai42</strain>
    </source>
</reference>
<keyword evidence="4 6" id="KW-1133">Transmembrane helix</keyword>
<feature type="transmembrane region" description="Helical" evidence="6">
    <location>
        <begin position="24"/>
        <end position="53"/>
    </location>
</feature>
<keyword evidence="5 6" id="KW-0472">Membrane</keyword>
<evidence type="ECO:0000256" key="2">
    <source>
        <dbReference type="ARBA" id="ARBA00022475"/>
    </source>
</evidence>
<dbReference type="OrthoDB" id="9781030at2"/>
<evidence type="ECO:0000256" key="3">
    <source>
        <dbReference type="ARBA" id="ARBA00022692"/>
    </source>
</evidence>
<name>A0A159Z8E0_9RHOB</name>
<organism evidence="7 8">
    <name type="scientific">Frigidibacter mobilis</name>
    <dbReference type="NCBI Taxonomy" id="1335048"/>
    <lineage>
        <taxon>Bacteria</taxon>
        <taxon>Pseudomonadati</taxon>
        <taxon>Pseudomonadota</taxon>
        <taxon>Alphaproteobacteria</taxon>
        <taxon>Rhodobacterales</taxon>
        <taxon>Paracoccaceae</taxon>
        <taxon>Frigidibacter</taxon>
    </lineage>
</organism>
<accession>A0A159Z8E0</accession>
<evidence type="ECO:0000313" key="8">
    <source>
        <dbReference type="Proteomes" id="UP000076128"/>
    </source>
</evidence>
<feature type="transmembrane region" description="Helical" evidence="6">
    <location>
        <begin position="245"/>
        <end position="268"/>
    </location>
</feature>
<keyword evidence="8" id="KW-1185">Reference proteome</keyword>
<sequence>MPQKPLTPWTILTELWRLTDERNLGLIAAGVAFYAMFALFPALGAVVSIWSWLADPAALQSYLDVADGFIPPEAFGLIRGQVEALVRTSGEQVGWRTGLSLAVAMWSTRAGLASVVQGLNTIYESPSRGGLRQVAVAMGLTLAVLGMAIAGLMTVVVVPILLAFLPLGPAEGRIVAGLPWAATFLLLLATLGLVYRFGPNTGSEHRAGWITPGAGLAALLWAAASLAFSVYLANFGSYNRVYGSLGAVVALLMWFYLSSYAVLLGAALNRVLGIPRPPEPAAAEPEA</sequence>
<evidence type="ECO:0000313" key="7">
    <source>
        <dbReference type="EMBL" id="AMY71741.1"/>
    </source>
</evidence>
<keyword evidence="2" id="KW-1003">Cell membrane</keyword>
<dbReference type="STRING" id="1335048.AKL17_4529"/>
<feature type="transmembrane region" description="Helical" evidence="6">
    <location>
        <begin position="209"/>
        <end position="233"/>
    </location>
</feature>
<dbReference type="NCBIfam" id="TIGR00765">
    <property type="entry name" value="yihY_not_rbn"/>
    <property type="match status" value="1"/>
</dbReference>
<feature type="transmembrane region" description="Helical" evidence="6">
    <location>
        <begin position="134"/>
        <end position="165"/>
    </location>
</feature>
<comment type="subcellular location">
    <subcellularLocation>
        <location evidence="1">Cell membrane</location>
        <topology evidence="1">Multi-pass membrane protein</topology>
    </subcellularLocation>
</comment>
<evidence type="ECO:0000256" key="6">
    <source>
        <dbReference type="SAM" id="Phobius"/>
    </source>
</evidence>
<evidence type="ECO:0000256" key="4">
    <source>
        <dbReference type="ARBA" id="ARBA00022989"/>
    </source>
</evidence>
<protein>
    <submittedName>
        <fullName evidence="7">Ribonuclease BN</fullName>
    </submittedName>
</protein>
<evidence type="ECO:0000256" key="5">
    <source>
        <dbReference type="ARBA" id="ARBA00023136"/>
    </source>
</evidence>
<dbReference type="AlphaFoldDB" id="A0A159Z8E0"/>
<dbReference type="InterPro" id="IPR017039">
    <property type="entry name" value="Virul_fac_BrkB"/>
</dbReference>
<dbReference type="RefSeq" id="WP_066817351.1">
    <property type="nucleotide sequence ID" value="NZ_CP012661.1"/>
</dbReference>
<feature type="transmembrane region" description="Helical" evidence="6">
    <location>
        <begin position="177"/>
        <end position="197"/>
    </location>
</feature>
<evidence type="ECO:0000256" key="1">
    <source>
        <dbReference type="ARBA" id="ARBA00004651"/>
    </source>
</evidence>
<gene>
    <name evidence="7" type="ORF">AKL17_4529</name>
</gene>
<dbReference type="KEGG" id="daa:AKL17_4529"/>